<protein>
    <recommendedName>
        <fullName evidence="3">RRM domain-containing protein</fullName>
    </recommendedName>
</protein>
<gene>
    <name evidence="4" type="ORF">Z517_09705</name>
</gene>
<dbReference type="HOGENOM" id="CLU_032228_0_0_1"/>
<dbReference type="InterPro" id="IPR000504">
    <property type="entry name" value="RRM_dom"/>
</dbReference>
<dbReference type="VEuPathDB" id="FungiDB:Z517_09705"/>
<dbReference type="Gene3D" id="3.30.70.330">
    <property type="match status" value="2"/>
</dbReference>
<evidence type="ECO:0000256" key="1">
    <source>
        <dbReference type="PROSITE-ProRule" id="PRU00176"/>
    </source>
</evidence>
<dbReference type="InterPro" id="IPR035979">
    <property type="entry name" value="RBD_domain_sf"/>
</dbReference>
<dbReference type="EMBL" id="KN846974">
    <property type="protein sequence ID" value="KIW77259.1"/>
    <property type="molecule type" value="Genomic_DNA"/>
</dbReference>
<dbReference type="PANTHER" id="PTHR48034">
    <property type="entry name" value="TRANSFORMER-2 SEX-DETERMINING PROTEIN-RELATED"/>
    <property type="match status" value="1"/>
</dbReference>
<dbReference type="GO" id="GO:0003723">
    <property type="term" value="F:RNA binding"/>
    <property type="evidence" value="ECO:0007669"/>
    <property type="project" value="UniProtKB-UniRule"/>
</dbReference>
<evidence type="ECO:0000313" key="4">
    <source>
        <dbReference type="EMBL" id="KIW77259.1"/>
    </source>
</evidence>
<dbReference type="OrthoDB" id="410044at2759"/>
<dbReference type="Pfam" id="PF00076">
    <property type="entry name" value="RRM_1"/>
    <property type="match status" value="2"/>
</dbReference>
<dbReference type="CDD" id="cd00590">
    <property type="entry name" value="RRM_SF"/>
    <property type="match status" value="1"/>
</dbReference>
<name>A0A0D2GXX8_9EURO</name>
<dbReference type="InterPro" id="IPR012677">
    <property type="entry name" value="Nucleotide-bd_a/b_plait_sf"/>
</dbReference>
<dbReference type="SUPFAM" id="SSF54928">
    <property type="entry name" value="RNA-binding domain, RBD"/>
    <property type="match status" value="2"/>
</dbReference>
<feature type="region of interest" description="Disordered" evidence="2">
    <location>
        <begin position="24"/>
        <end position="63"/>
    </location>
</feature>
<keyword evidence="5" id="KW-1185">Reference proteome</keyword>
<dbReference type="GeneID" id="25309195"/>
<keyword evidence="1" id="KW-0694">RNA-binding</keyword>
<dbReference type="RefSeq" id="XP_013281067.1">
    <property type="nucleotide sequence ID" value="XM_013425613.1"/>
</dbReference>
<feature type="domain" description="RRM" evidence="3">
    <location>
        <begin position="344"/>
        <end position="421"/>
    </location>
</feature>
<reference evidence="4 5" key="1">
    <citation type="submission" date="2015-01" db="EMBL/GenBank/DDBJ databases">
        <title>The Genome Sequence of Fonsecaea pedrosoi CBS 271.37.</title>
        <authorList>
            <consortium name="The Broad Institute Genomics Platform"/>
            <person name="Cuomo C."/>
            <person name="de Hoog S."/>
            <person name="Gorbushina A."/>
            <person name="Stielow B."/>
            <person name="Teixiera M."/>
            <person name="Abouelleil A."/>
            <person name="Chapman S.B."/>
            <person name="Priest M."/>
            <person name="Young S.K."/>
            <person name="Wortman J."/>
            <person name="Nusbaum C."/>
            <person name="Birren B."/>
        </authorList>
    </citation>
    <scope>NUCLEOTIDE SEQUENCE [LARGE SCALE GENOMIC DNA]</scope>
    <source>
        <strain evidence="4 5">CBS 271.37</strain>
    </source>
</reference>
<evidence type="ECO:0000259" key="3">
    <source>
        <dbReference type="PROSITE" id="PS50102"/>
    </source>
</evidence>
<dbReference type="PROSITE" id="PS50102">
    <property type="entry name" value="RRM"/>
    <property type="match status" value="2"/>
</dbReference>
<proteinExistence type="predicted"/>
<dbReference type="SMART" id="SM00360">
    <property type="entry name" value="RRM"/>
    <property type="match status" value="2"/>
</dbReference>
<dbReference type="AlphaFoldDB" id="A0A0D2GXX8"/>
<dbReference type="Proteomes" id="UP000053029">
    <property type="component" value="Unassembled WGS sequence"/>
</dbReference>
<dbReference type="STRING" id="1442368.A0A0D2GXX8"/>
<sequence length="597" mass="65548">MASRLASSSSSPPRRIILPTLPVIFPRSSSSTPNPEIKMISEDAANTELDGGQNRIEDTPAAQGSISLPVSLKDANSHSAVDEAQQPTQTSIEPSAEDDVFGAPSPVTNSSVPVNTVARRIISNLRAPAGYNGFVPRPDRVNQVPTAANAQGLYPPTALIFVANLSKYRSEDQLEIACHQTFDTYGPNHIKIRRDRNQHPFAFIQFQRDEDATAAVAGAYGLTIDGRKIRIEQAKAERSVILSKTDGTMVSEAETRGILERYGPLELVAPTNMANRRHGGSGYGMYVKFAFYLDCRDALKLFQNHTSGLQLYMAPSLEPRFRIGPDGAAVVGGFSNPRSIIDQKSIYVGNLPEGTTRAHLEELFGEFGAIAQVNVIKKTYENDAVNIFAFIEFATAHDADRAASSERYLHGLKLRVEQKEYSARRPSGRLMAPNTRIQQQNTGPRHRYGNPNRSYPFQQNNMNYNVGGTPEFYNRAHGQAGGAHCMPAHQITPPSTVQYNHQGIPQPMYGTPQQQTSAYGFGTMTPPSHSNMTYNNMSHMLPAGIFSPTPTHIDQNQHHNGFMGPANPPPPHLYQSPSVYVGHSISTIPETYEEGQY</sequence>
<evidence type="ECO:0000313" key="5">
    <source>
        <dbReference type="Proteomes" id="UP000053029"/>
    </source>
</evidence>
<evidence type="ECO:0000256" key="2">
    <source>
        <dbReference type="SAM" id="MobiDB-lite"/>
    </source>
</evidence>
<feature type="domain" description="RRM" evidence="3">
    <location>
        <begin position="158"/>
        <end position="236"/>
    </location>
</feature>
<organism evidence="4 5">
    <name type="scientific">Fonsecaea pedrosoi CBS 271.37</name>
    <dbReference type="NCBI Taxonomy" id="1442368"/>
    <lineage>
        <taxon>Eukaryota</taxon>
        <taxon>Fungi</taxon>
        <taxon>Dikarya</taxon>
        <taxon>Ascomycota</taxon>
        <taxon>Pezizomycotina</taxon>
        <taxon>Eurotiomycetes</taxon>
        <taxon>Chaetothyriomycetidae</taxon>
        <taxon>Chaetothyriales</taxon>
        <taxon>Herpotrichiellaceae</taxon>
        <taxon>Fonsecaea</taxon>
    </lineage>
</organism>
<feature type="region of interest" description="Disordered" evidence="2">
    <location>
        <begin position="75"/>
        <end position="97"/>
    </location>
</feature>
<dbReference type="InterPro" id="IPR050441">
    <property type="entry name" value="RBM"/>
</dbReference>
<accession>A0A0D2GXX8</accession>